<dbReference type="Pfam" id="PF00106">
    <property type="entry name" value="adh_short"/>
    <property type="match status" value="1"/>
</dbReference>
<dbReference type="PRINTS" id="PR00081">
    <property type="entry name" value="GDHRDH"/>
</dbReference>
<dbReference type="PANTHER" id="PTHR42901">
    <property type="entry name" value="ALCOHOL DEHYDROGENASE"/>
    <property type="match status" value="1"/>
</dbReference>
<dbReference type="AlphaFoldDB" id="A0A6N2Z545"/>
<proteinExistence type="inferred from homology"/>
<organism evidence="4">
    <name type="scientific">Veillonella parvula</name>
    <name type="common">Staphylococcus parvulus</name>
    <dbReference type="NCBI Taxonomy" id="29466"/>
    <lineage>
        <taxon>Bacteria</taxon>
        <taxon>Bacillati</taxon>
        <taxon>Bacillota</taxon>
        <taxon>Negativicutes</taxon>
        <taxon>Veillonellales</taxon>
        <taxon>Veillonellaceae</taxon>
        <taxon>Veillonella</taxon>
    </lineage>
</organism>
<dbReference type="EMBL" id="CACRUG010000005">
    <property type="protein sequence ID" value="VYT72950.1"/>
    <property type="molecule type" value="Genomic_DNA"/>
</dbReference>
<dbReference type="EC" id="1.1.1.276" evidence="4"/>
<gene>
    <name evidence="4" type="primary">sdh</name>
    <name evidence="4" type="ORF">VPLFYP99_01039</name>
</gene>
<dbReference type="InterPro" id="IPR036291">
    <property type="entry name" value="NAD(P)-bd_dom_sf"/>
</dbReference>
<evidence type="ECO:0000256" key="1">
    <source>
        <dbReference type="ARBA" id="ARBA00006484"/>
    </source>
</evidence>
<sequence length="253" mass="27557">MKKYIVVTGASSGIGAATAKAFARRGENLIVIARRAELLENLRGEIANISPDSDVIVKPCDLSRSENVLALWDDLKSYELKALINNAGFGDFGFMGNHDIQKMVKMIDLNVTALAILSSLFVRDYKCKQTQLINVSSVGGYFLAPGVVPYCGTKFFVSAFTEGLYHELAQDVDAKMQAKILAPAATKSEFCDVASGKSGFDYDASFEKYHSSEQTADFLLTLYDSDACVGEVDLTSFEFKLSGPKFNYLAAAK</sequence>
<dbReference type="PRINTS" id="PR00080">
    <property type="entry name" value="SDRFAMILY"/>
</dbReference>
<dbReference type="GO" id="GO:0031132">
    <property type="term" value="F:serine 3-dehydrogenase activity"/>
    <property type="evidence" value="ECO:0007669"/>
    <property type="project" value="UniProtKB-EC"/>
</dbReference>
<keyword evidence="2 4" id="KW-0560">Oxidoreductase</keyword>
<accession>A0A6N2Z545</accession>
<dbReference type="Gene3D" id="3.40.50.720">
    <property type="entry name" value="NAD(P)-binding Rossmann-like Domain"/>
    <property type="match status" value="1"/>
</dbReference>
<dbReference type="RefSeq" id="WP_156697039.1">
    <property type="nucleotide sequence ID" value="NZ_CACRUG010000005.1"/>
</dbReference>
<name>A0A6N2Z545_VEIPA</name>
<comment type="similarity">
    <text evidence="1 3">Belongs to the short-chain dehydrogenases/reductases (SDR) family.</text>
</comment>
<dbReference type="InterPro" id="IPR002347">
    <property type="entry name" value="SDR_fam"/>
</dbReference>
<evidence type="ECO:0000256" key="2">
    <source>
        <dbReference type="ARBA" id="ARBA00023002"/>
    </source>
</evidence>
<evidence type="ECO:0000256" key="3">
    <source>
        <dbReference type="RuleBase" id="RU000363"/>
    </source>
</evidence>
<dbReference type="SUPFAM" id="SSF51735">
    <property type="entry name" value="NAD(P)-binding Rossmann-fold domains"/>
    <property type="match status" value="1"/>
</dbReference>
<evidence type="ECO:0000313" key="4">
    <source>
        <dbReference type="EMBL" id="VYT72950.1"/>
    </source>
</evidence>
<dbReference type="PANTHER" id="PTHR42901:SF1">
    <property type="entry name" value="ALCOHOL DEHYDROGENASE"/>
    <property type="match status" value="1"/>
</dbReference>
<reference evidence="4" key="1">
    <citation type="submission" date="2019-11" db="EMBL/GenBank/DDBJ databases">
        <authorList>
            <person name="Feng L."/>
        </authorList>
    </citation>
    <scope>NUCLEOTIDE SEQUENCE</scope>
    <source>
        <strain evidence="4">VparvulaLFYP99</strain>
    </source>
</reference>
<protein>
    <submittedName>
        <fullName evidence="4">Serine 3-dehydrogenase</fullName>
        <ecNumber evidence="4">1.1.1.276</ecNumber>
    </submittedName>
</protein>